<name>A0ABT5V978_9BACI</name>
<dbReference type="PROSITE" id="PS51257">
    <property type="entry name" value="PROKAR_LIPOPROTEIN"/>
    <property type="match status" value="1"/>
</dbReference>
<dbReference type="EMBL" id="JAOTPO010000001">
    <property type="protein sequence ID" value="MDE5411840.1"/>
    <property type="molecule type" value="Genomic_DNA"/>
</dbReference>
<protein>
    <submittedName>
        <fullName evidence="2">YhcN/YlaJ family sporulation lipoprotein</fullName>
    </submittedName>
</protein>
<keyword evidence="1" id="KW-0732">Signal</keyword>
<reference evidence="2" key="1">
    <citation type="submission" date="2024-05" db="EMBL/GenBank/DDBJ databases">
        <title>Alkalihalobacillus sp. strain MEB203 novel alkaliphilic bacterium from Lonar Lake, India.</title>
        <authorList>
            <person name="Joshi A."/>
            <person name="Thite S."/>
            <person name="Mengade P."/>
        </authorList>
    </citation>
    <scope>NUCLEOTIDE SEQUENCE</scope>
    <source>
        <strain evidence="2">MEB 203</strain>
    </source>
</reference>
<dbReference type="RefSeq" id="WP_275116475.1">
    <property type="nucleotide sequence ID" value="NZ_JAOTPO010000001.1"/>
</dbReference>
<keyword evidence="3" id="KW-1185">Reference proteome</keyword>
<dbReference type="InterPro" id="IPR019076">
    <property type="entry name" value="Spore_lipoprot_YhcN/YlaJ-like"/>
</dbReference>
<feature type="chain" id="PRO_5047255954" evidence="1">
    <location>
        <begin position="23"/>
        <end position="197"/>
    </location>
</feature>
<evidence type="ECO:0000313" key="2">
    <source>
        <dbReference type="EMBL" id="MDE5411840.1"/>
    </source>
</evidence>
<evidence type="ECO:0000313" key="3">
    <source>
        <dbReference type="Proteomes" id="UP001148125"/>
    </source>
</evidence>
<keyword evidence="2" id="KW-0449">Lipoprotein</keyword>
<comment type="caution">
    <text evidence="2">The sequence shown here is derived from an EMBL/GenBank/DDBJ whole genome shotgun (WGS) entry which is preliminary data.</text>
</comment>
<accession>A0ABT5V978</accession>
<dbReference type="Proteomes" id="UP001148125">
    <property type="component" value="Unassembled WGS sequence"/>
</dbReference>
<evidence type="ECO:0000256" key="1">
    <source>
        <dbReference type="SAM" id="SignalP"/>
    </source>
</evidence>
<sequence>MKKVCICFLSLWVLVIVSTACGTGAGVQQNEQRILEEQQVPELDPEMAVDGRTPLMSRQLITSRRNTGHGTNTRTDNADYIEFYNGNRPLTKQLLQLEEVEDAHVYIQGRIVLVGVYTTEEWNDEIENKVKKTVHSAIANDEEVRVIHDDQGFSEFQRQLYNLREGTPYEEGIESENFMRDLGRILQRPFERARIIN</sequence>
<proteinExistence type="predicted"/>
<feature type="signal peptide" evidence="1">
    <location>
        <begin position="1"/>
        <end position="22"/>
    </location>
</feature>
<organism evidence="2 3">
    <name type="scientific">Alkalihalobacterium chitinilyticum</name>
    <dbReference type="NCBI Taxonomy" id="2980103"/>
    <lineage>
        <taxon>Bacteria</taxon>
        <taxon>Bacillati</taxon>
        <taxon>Bacillota</taxon>
        <taxon>Bacilli</taxon>
        <taxon>Bacillales</taxon>
        <taxon>Bacillaceae</taxon>
        <taxon>Alkalihalobacterium</taxon>
    </lineage>
</organism>
<gene>
    <name evidence="2" type="ORF">N7Z68_00405</name>
</gene>
<dbReference type="Pfam" id="PF09580">
    <property type="entry name" value="Spore_YhcN_YlaJ"/>
    <property type="match status" value="1"/>
</dbReference>